<reference evidence="1 2" key="1">
    <citation type="submission" date="2022-02" db="EMBL/GenBank/DDBJ databases">
        <title>Draft genome sequence of Mezorhizobium retamae strain IRAMC:0171 isolated from Retama raetam nodules.</title>
        <authorList>
            <person name="Bengaied R."/>
            <person name="Sbissi I."/>
            <person name="Huber K."/>
            <person name="Ghodbane F."/>
            <person name="Nouioui I."/>
            <person name="Tarhouni M."/>
            <person name="Gtari M."/>
        </authorList>
    </citation>
    <scope>NUCLEOTIDE SEQUENCE [LARGE SCALE GENOMIC DNA]</scope>
    <source>
        <strain evidence="1 2">IRAMC:0171</strain>
    </source>
</reference>
<dbReference type="EMBL" id="JAKREW010000010">
    <property type="protein sequence ID" value="MCG7505836.1"/>
    <property type="molecule type" value="Genomic_DNA"/>
</dbReference>
<dbReference type="RefSeq" id="WP_239365383.1">
    <property type="nucleotide sequence ID" value="NZ_JAKREW010000010.1"/>
</dbReference>
<accession>A0ABS9QGE5</accession>
<evidence type="ECO:0000313" key="2">
    <source>
        <dbReference type="Proteomes" id="UP001201701"/>
    </source>
</evidence>
<gene>
    <name evidence="1" type="ORF">L4923_12510</name>
</gene>
<sequence>MQSVAEAPGRPGLPVVGGIDGVGEIVCLTFYKYGVADRRLVNDDDIGDDPVFDLEVNGYEVGKDDAPVAWYDLRS</sequence>
<protein>
    <submittedName>
        <fullName evidence="1">Uncharacterized protein</fullName>
    </submittedName>
</protein>
<proteinExistence type="predicted"/>
<evidence type="ECO:0000313" key="1">
    <source>
        <dbReference type="EMBL" id="MCG7505836.1"/>
    </source>
</evidence>
<name>A0ABS9QGE5_9HYPH</name>
<organism evidence="1 2">
    <name type="scientific">Mesorhizobium retamae</name>
    <dbReference type="NCBI Taxonomy" id="2912854"/>
    <lineage>
        <taxon>Bacteria</taxon>
        <taxon>Pseudomonadati</taxon>
        <taxon>Pseudomonadota</taxon>
        <taxon>Alphaproteobacteria</taxon>
        <taxon>Hyphomicrobiales</taxon>
        <taxon>Phyllobacteriaceae</taxon>
        <taxon>Mesorhizobium</taxon>
    </lineage>
</organism>
<dbReference type="Proteomes" id="UP001201701">
    <property type="component" value="Unassembled WGS sequence"/>
</dbReference>
<keyword evidence="2" id="KW-1185">Reference proteome</keyword>
<comment type="caution">
    <text evidence="1">The sequence shown here is derived from an EMBL/GenBank/DDBJ whole genome shotgun (WGS) entry which is preliminary data.</text>
</comment>